<reference evidence="3 4" key="1">
    <citation type="journal article" date="2016" name="Front. Microbiol.">
        <title>Comparative Genomics Analysis of Streptomyces Species Reveals Their Adaptation to the Marine Environment and Their Diversity at the Genomic Level.</title>
        <authorList>
            <person name="Tian X."/>
            <person name="Zhang Z."/>
            <person name="Yang T."/>
            <person name="Chen M."/>
            <person name="Li J."/>
            <person name="Chen F."/>
            <person name="Yang J."/>
            <person name="Li W."/>
            <person name="Zhang B."/>
            <person name="Zhang Z."/>
            <person name="Wu J."/>
            <person name="Zhang C."/>
            <person name="Long L."/>
            <person name="Xiao J."/>
        </authorList>
    </citation>
    <scope>NUCLEOTIDE SEQUENCE [LARGE SCALE GENOMIC DNA]</scope>
    <source>
        <strain evidence="3 4">SCSIO M10372</strain>
    </source>
</reference>
<evidence type="ECO:0000256" key="1">
    <source>
        <dbReference type="SAM" id="MobiDB-lite"/>
    </source>
</evidence>
<keyword evidence="2" id="KW-1133">Transmembrane helix</keyword>
<sequence>MTAGAGAGRDRKVDEVRRMLEGPHPPVPVDLAGRAVRRGARLLRLRRGVRRTGWWLAGTVFAAFLVWAGVEQPWLPEPAEVTPPLEGW</sequence>
<feature type="compositionally biased region" description="Basic and acidic residues" evidence="1">
    <location>
        <begin position="8"/>
        <end position="21"/>
    </location>
</feature>
<dbReference type="Proteomes" id="UP000175971">
    <property type="component" value="Unassembled WGS sequence"/>
</dbReference>
<keyword evidence="2" id="KW-0812">Transmembrane</keyword>
<dbReference type="RefSeq" id="WP_070205237.1">
    <property type="nucleotide sequence ID" value="NZ_LJGZ01000114.1"/>
</dbReference>
<keyword evidence="4" id="KW-1185">Reference proteome</keyword>
<comment type="caution">
    <text evidence="3">The sequence shown here is derived from an EMBL/GenBank/DDBJ whole genome shotgun (WGS) entry which is preliminary data.</text>
</comment>
<evidence type="ECO:0000256" key="2">
    <source>
        <dbReference type="SAM" id="Phobius"/>
    </source>
</evidence>
<evidence type="ECO:0000313" key="4">
    <source>
        <dbReference type="Proteomes" id="UP000175971"/>
    </source>
</evidence>
<evidence type="ECO:0000313" key="3">
    <source>
        <dbReference type="EMBL" id="OEV14549.1"/>
    </source>
</evidence>
<feature type="transmembrane region" description="Helical" evidence="2">
    <location>
        <begin position="52"/>
        <end position="70"/>
    </location>
</feature>
<dbReference type="PATRIC" id="fig|518642.7.peg.8383"/>
<gene>
    <name evidence="3" type="ORF">AN221_42550</name>
</gene>
<dbReference type="AlphaFoldDB" id="A0A1E7LEA4"/>
<dbReference type="EMBL" id="LJGZ01000114">
    <property type="protein sequence ID" value="OEV14549.1"/>
    <property type="molecule type" value="Genomic_DNA"/>
</dbReference>
<dbReference type="OrthoDB" id="4322904at2"/>
<accession>A0A1E7LEA4</accession>
<organism evidence="3 4">
    <name type="scientific">Streptomyces nanshensis</name>
    <dbReference type="NCBI Taxonomy" id="518642"/>
    <lineage>
        <taxon>Bacteria</taxon>
        <taxon>Bacillati</taxon>
        <taxon>Actinomycetota</taxon>
        <taxon>Actinomycetes</taxon>
        <taxon>Kitasatosporales</taxon>
        <taxon>Streptomycetaceae</taxon>
        <taxon>Streptomyces</taxon>
    </lineage>
</organism>
<keyword evidence="2" id="KW-0472">Membrane</keyword>
<proteinExistence type="predicted"/>
<feature type="region of interest" description="Disordered" evidence="1">
    <location>
        <begin position="1"/>
        <end position="25"/>
    </location>
</feature>
<protein>
    <submittedName>
        <fullName evidence="3">Uncharacterized protein</fullName>
    </submittedName>
</protein>
<name>A0A1E7LEA4_9ACTN</name>